<reference evidence="1" key="1">
    <citation type="submission" date="2022-09" db="EMBL/GenBank/DDBJ databases">
        <title>Actin cytoskeleton and complex cell architecture in an #Asgard archaeon.</title>
        <authorList>
            <person name="Ponce Toledo R.I."/>
            <person name="Schleper C."/>
            <person name="Rodrigues Oliveira T."/>
            <person name="Wollweber F."/>
            <person name="Xu J."/>
            <person name="Rittmann S."/>
            <person name="Klingl A."/>
            <person name="Pilhofer M."/>
        </authorList>
    </citation>
    <scope>NUCLEOTIDE SEQUENCE</scope>
    <source>
        <strain evidence="1">B-35</strain>
    </source>
</reference>
<organism evidence="1 2">
    <name type="scientific">Candidatus Lokiarchaeum ossiferum</name>
    <dbReference type="NCBI Taxonomy" id="2951803"/>
    <lineage>
        <taxon>Archaea</taxon>
        <taxon>Promethearchaeati</taxon>
        <taxon>Promethearchaeota</taxon>
        <taxon>Promethearchaeia</taxon>
        <taxon>Promethearchaeales</taxon>
        <taxon>Promethearchaeaceae</taxon>
        <taxon>Candidatus Lokiarchaeum</taxon>
    </lineage>
</organism>
<gene>
    <name evidence="1" type="ORF">NEF87_000015</name>
</gene>
<keyword evidence="2" id="KW-1185">Reference proteome</keyword>
<accession>A0ABY6HK17</accession>
<dbReference type="EMBL" id="CP104013">
    <property type="protein sequence ID" value="UYP43730.1"/>
    <property type="molecule type" value="Genomic_DNA"/>
</dbReference>
<evidence type="ECO:0000313" key="1">
    <source>
        <dbReference type="EMBL" id="UYP43730.1"/>
    </source>
</evidence>
<protein>
    <submittedName>
        <fullName evidence="1">Uncharacterized protein</fullName>
    </submittedName>
</protein>
<proteinExistence type="predicted"/>
<sequence length="109" mass="12892">MSNVNKKKNLDILQEKKIHTIKRIPTLEEIKQKNKSKYHNAMNQISTSKKESDRDLNNVDKIEDVKKRFAGGVMNKRLLVRSMMNILAEETDYETRNKDYLKPKEEQVD</sequence>
<name>A0ABY6HK17_9ARCH</name>
<dbReference type="Proteomes" id="UP001208689">
    <property type="component" value="Chromosome"/>
</dbReference>
<evidence type="ECO:0000313" key="2">
    <source>
        <dbReference type="Proteomes" id="UP001208689"/>
    </source>
</evidence>